<dbReference type="Pfam" id="PF00560">
    <property type="entry name" value="LRR_1"/>
    <property type="match status" value="2"/>
</dbReference>
<protein>
    <submittedName>
        <fullName evidence="1">Uncharacterized protein</fullName>
    </submittedName>
</protein>
<organism evidence="1 2">
    <name type="scientific">Stylosanthes scabra</name>
    <dbReference type="NCBI Taxonomy" id="79078"/>
    <lineage>
        <taxon>Eukaryota</taxon>
        <taxon>Viridiplantae</taxon>
        <taxon>Streptophyta</taxon>
        <taxon>Embryophyta</taxon>
        <taxon>Tracheophyta</taxon>
        <taxon>Spermatophyta</taxon>
        <taxon>Magnoliopsida</taxon>
        <taxon>eudicotyledons</taxon>
        <taxon>Gunneridae</taxon>
        <taxon>Pentapetalae</taxon>
        <taxon>rosids</taxon>
        <taxon>fabids</taxon>
        <taxon>Fabales</taxon>
        <taxon>Fabaceae</taxon>
        <taxon>Papilionoideae</taxon>
        <taxon>50 kb inversion clade</taxon>
        <taxon>dalbergioids sensu lato</taxon>
        <taxon>Dalbergieae</taxon>
        <taxon>Pterocarpus clade</taxon>
        <taxon>Stylosanthes</taxon>
    </lineage>
</organism>
<dbReference type="SUPFAM" id="SSF52058">
    <property type="entry name" value="L domain-like"/>
    <property type="match status" value="1"/>
</dbReference>
<dbReference type="Proteomes" id="UP001341840">
    <property type="component" value="Unassembled WGS sequence"/>
</dbReference>
<proteinExistence type="predicted"/>
<dbReference type="InterPro" id="IPR053213">
    <property type="entry name" value="RLP29"/>
</dbReference>
<dbReference type="Gene3D" id="3.80.10.10">
    <property type="entry name" value="Ribonuclease Inhibitor"/>
    <property type="match status" value="1"/>
</dbReference>
<evidence type="ECO:0000313" key="1">
    <source>
        <dbReference type="EMBL" id="MED6148733.1"/>
    </source>
</evidence>
<gene>
    <name evidence="1" type="ORF">PIB30_055641</name>
</gene>
<name>A0ABU6TLA6_9FABA</name>
<keyword evidence="2" id="KW-1185">Reference proteome</keyword>
<dbReference type="PANTHER" id="PTHR48009:SF7">
    <property type="entry name" value="LEUCINE-RICH REPEAT (LRR) FAMILY PROTEIN"/>
    <property type="match status" value="1"/>
</dbReference>
<evidence type="ECO:0000313" key="2">
    <source>
        <dbReference type="Proteomes" id="UP001341840"/>
    </source>
</evidence>
<comment type="caution">
    <text evidence="1">The sequence shown here is derived from an EMBL/GenBank/DDBJ whole genome shotgun (WGS) entry which is preliminary data.</text>
</comment>
<dbReference type="InterPro" id="IPR032675">
    <property type="entry name" value="LRR_dom_sf"/>
</dbReference>
<dbReference type="EMBL" id="JASCZI010091057">
    <property type="protein sequence ID" value="MED6148733.1"/>
    <property type="molecule type" value="Genomic_DNA"/>
</dbReference>
<reference evidence="1 2" key="1">
    <citation type="journal article" date="2023" name="Plants (Basel)">
        <title>Bridging the Gap: Combining Genomics and Transcriptomics Approaches to Understand Stylosanthes scabra, an Orphan Legume from the Brazilian Caatinga.</title>
        <authorList>
            <person name="Ferreira-Neto J.R.C."/>
            <person name="da Silva M.D."/>
            <person name="Binneck E."/>
            <person name="de Melo N.F."/>
            <person name="da Silva R.H."/>
            <person name="de Melo A.L.T.M."/>
            <person name="Pandolfi V."/>
            <person name="Bustamante F.O."/>
            <person name="Brasileiro-Vidal A.C."/>
            <person name="Benko-Iseppon A.M."/>
        </authorList>
    </citation>
    <scope>NUCLEOTIDE SEQUENCE [LARGE SCALE GENOMIC DNA]</scope>
    <source>
        <tissue evidence="1">Leaves</tissue>
    </source>
</reference>
<dbReference type="PANTHER" id="PTHR48009">
    <property type="entry name" value="LEUCINE-RICH REPEAT (LRR) FAMILY PROTEIN"/>
    <property type="match status" value="1"/>
</dbReference>
<sequence>MPPHSKTLARFLHRAPAFQGRLKNWSRRVRSCSLQKALVALKFDSWNTFVIKMQQHSEGQNAHNFSSKFLNLRLDNDLISGIITFVNLPQRHCFPSCFLVVERLVQGWLLLLKNELPSKDILALLEFKKGIEHDPTGMRNPLNLMDVLLRGMANLRKIPDKIVDLKSLEILDLSNNLFSSYLPFGIGALTGLRNLPMAGNDFSGQIPDSISGMASMQALGLSCNSFSGALPPSLTKLTSLMLLN</sequence>
<accession>A0ABU6TLA6</accession>
<dbReference type="InterPro" id="IPR001611">
    <property type="entry name" value="Leu-rich_rpt"/>
</dbReference>